<evidence type="ECO:0000313" key="7">
    <source>
        <dbReference type="Proteomes" id="UP001610446"/>
    </source>
</evidence>
<keyword evidence="4" id="KW-0539">Nucleus</keyword>
<feature type="domain" description="Zn(2)-C6 fungal-type" evidence="5">
    <location>
        <begin position="10"/>
        <end position="38"/>
    </location>
</feature>
<dbReference type="PANTHER" id="PTHR38111:SF11">
    <property type="entry name" value="TRANSCRIPTION FACTOR DOMAIN-CONTAINING PROTEIN-RELATED"/>
    <property type="match status" value="1"/>
</dbReference>
<dbReference type="EMBL" id="JBFXLU010000095">
    <property type="protein sequence ID" value="KAL2842914.1"/>
    <property type="molecule type" value="Genomic_DNA"/>
</dbReference>
<dbReference type="InterPro" id="IPR001138">
    <property type="entry name" value="Zn2Cys6_DnaBD"/>
</dbReference>
<dbReference type="SMART" id="SM00066">
    <property type="entry name" value="GAL4"/>
    <property type="match status" value="1"/>
</dbReference>
<dbReference type="InterPro" id="IPR053178">
    <property type="entry name" value="Osmoadaptation_assoc"/>
</dbReference>
<evidence type="ECO:0000313" key="6">
    <source>
        <dbReference type="EMBL" id="KAL2842914.1"/>
    </source>
</evidence>
<accession>A0ABR4JSC6</accession>
<proteinExistence type="predicted"/>
<evidence type="ECO:0000256" key="2">
    <source>
        <dbReference type="ARBA" id="ARBA00023125"/>
    </source>
</evidence>
<name>A0ABR4JSC6_9EURO</name>
<keyword evidence="7" id="KW-1185">Reference proteome</keyword>
<dbReference type="InterPro" id="IPR036864">
    <property type="entry name" value="Zn2-C6_fun-type_DNA-bd_sf"/>
</dbReference>
<comment type="caution">
    <text evidence="6">The sequence shown here is derived from an EMBL/GenBank/DDBJ whole genome shotgun (WGS) entry which is preliminary data.</text>
</comment>
<evidence type="ECO:0000259" key="5">
    <source>
        <dbReference type="PROSITE" id="PS50048"/>
    </source>
</evidence>
<dbReference type="Gene3D" id="4.10.240.10">
    <property type="entry name" value="Zn(2)-C6 fungal-type DNA-binding domain"/>
    <property type="match status" value="1"/>
</dbReference>
<dbReference type="Proteomes" id="UP001610446">
    <property type="component" value="Unassembled WGS sequence"/>
</dbReference>
<keyword evidence="3" id="KW-0804">Transcription</keyword>
<sequence length="481" mass="53362">MGGLPYTSNGCANCKKRKIKCDLGAPECARCKKKGILCPGYDQHRNFLHHTVVSRVERNGETKRPVPQLVGHLRPLALPPTFNMSAEERTQLFSTFMSAFFAPKVYLNGNDDSWYFLMSHFPSLAGESEILDRSVIALASVFVGGKTGNESLARHGVEIYNSGLNMLVQILKRKRAPTPDVLYATMVFNTYETIQGGGNALRNCFFHVQGATAIVKHFALSQCMHKALGTAIMNRQKWSVAFFGFSTRFQSEVDWSCLTLGYNTTPLDNLFNMLDECAALQRELRTIVSYQTPNREAACEMLLHRCSTLESRLTVDWLNGPALELDDHPTPCPRIQLAHQPSLLFPDPAVTPYTFKSLNTAKTYLLFWVAVVATCRVVYQAETLISGYSDPSRMIQYAGEISRAIPYCIQPSNQMSSGHAVIFAVSQASRCYIDCGDRSLFEWCQGIYAAIHSRGVDIARGVGEEDLGLWAAAHGHSGSSV</sequence>
<organism evidence="6 7">
    <name type="scientific">Aspergillus pseudoustus</name>
    <dbReference type="NCBI Taxonomy" id="1810923"/>
    <lineage>
        <taxon>Eukaryota</taxon>
        <taxon>Fungi</taxon>
        <taxon>Dikarya</taxon>
        <taxon>Ascomycota</taxon>
        <taxon>Pezizomycotina</taxon>
        <taxon>Eurotiomycetes</taxon>
        <taxon>Eurotiomycetidae</taxon>
        <taxon>Eurotiales</taxon>
        <taxon>Aspergillaceae</taxon>
        <taxon>Aspergillus</taxon>
        <taxon>Aspergillus subgen. Nidulantes</taxon>
    </lineage>
</organism>
<dbReference type="Pfam" id="PF00172">
    <property type="entry name" value="Zn_clus"/>
    <property type="match status" value="1"/>
</dbReference>
<gene>
    <name evidence="6" type="ORF">BJY01DRAFT_216237</name>
</gene>
<evidence type="ECO:0000256" key="4">
    <source>
        <dbReference type="ARBA" id="ARBA00023242"/>
    </source>
</evidence>
<dbReference type="SUPFAM" id="SSF57701">
    <property type="entry name" value="Zn2/Cys6 DNA-binding domain"/>
    <property type="match status" value="1"/>
</dbReference>
<dbReference type="PROSITE" id="PS50048">
    <property type="entry name" value="ZN2_CY6_FUNGAL_2"/>
    <property type="match status" value="1"/>
</dbReference>
<keyword evidence="2" id="KW-0238">DNA-binding</keyword>
<dbReference type="PANTHER" id="PTHR38111">
    <property type="entry name" value="ZN(2)-C6 FUNGAL-TYPE DOMAIN-CONTAINING PROTEIN-RELATED"/>
    <property type="match status" value="1"/>
</dbReference>
<evidence type="ECO:0000256" key="1">
    <source>
        <dbReference type="ARBA" id="ARBA00023015"/>
    </source>
</evidence>
<reference evidence="6 7" key="1">
    <citation type="submission" date="2024-07" db="EMBL/GenBank/DDBJ databases">
        <title>Section-level genome sequencing and comparative genomics of Aspergillus sections Usti and Cavernicolus.</title>
        <authorList>
            <consortium name="Lawrence Berkeley National Laboratory"/>
            <person name="Nybo J.L."/>
            <person name="Vesth T.C."/>
            <person name="Theobald S."/>
            <person name="Frisvad J.C."/>
            <person name="Larsen T.O."/>
            <person name="Kjaerboelling I."/>
            <person name="Rothschild-Mancinelli K."/>
            <person name="Lyhne E.K."/>
            <person name="Kogle M.E."/>
            <person name="Barry K."/>
            <person name="Clum A."/>
            <person name="Na H."/>
            <person name="Ledsgaard L."/>
            <person name="Lin J."/>
            <person name="Lipzen A."/>
            <person name="Kuo A."/>
            <person name="Riley R."/>
            <person name="Mondo S."/>
            <person name="Labutti K."/>
            <person name="Haridas S."/>
            <person name="Pangalinan J."/>
            <person name="Salamov A.A."/>
            <person name="Simmons B.A."/>
            <person name="Magnuson J.K."/>
            <person name="Chen J."/>
            <person name="Drula E."/>
            <person name="Henrissat B."/>
            <person name="Wiebenga A."/>
            <person name="Lubbers R.J."/>
            <person name="Gomes A.C."/>
            <person name="Makela M.R."/>
            <person name="Stajich J."/>
            <person name="Grigoriev I.V."/>
            <person name="Mortensen U.H."/>
            <person name="De Vries R.P."/>
            <person name="Baker S.E."/>
            <person name="Andersen M.R."/>
        </authorList>
    </citation>
    <scope>NUCLEOTIDE SEQUENCE [LARGE SCALE GENOMIC DNA]</scope>
    <source>
        <strain evidence="6 7">CBS 123904</strain>
    </source>
</reference>
<keyword evidence="1" id="KW-0805">Transcription regulation</keyword>
<evidence type="ECO:0000256" key="3">
    <source>
        <dbReference type="ARBA" id="ARBA00023163"/>
    </source>
</evidence>
<protein>
    <recommendedName>
        <fullName evidence="5">Zn(2)-C6 fungal-type domain-containing protein</fullName>
    </recommendedName>
</protein>
<dbReference type="PROSITE" id="PS00463">
    <property type="entry name" value="ZN2_CY6_FUNGAL_1"/>
    <property type="match status" value="1"/>
</dbReference>
<dbReference type="CDD" id="cd00067">
    <property type="entry name" value="GAL4"/>
    <property type="match status" value="1"/>
</dbReference>